<dbReference type="InterPro" id="IPR025714">
    <property type="entry name" value="Methyltranfer_dom"/>
</dbReference>
<keyword evidence="2" id="KW-0489">Methyltransferase</keyword>
<dbReference type="EMBL" id="DPRK01000143">
    <property type="protein sequence ID" value="HCY81752.1"/>
    <property type="molecule type" value="Genomic_DNA"/>
</dbReference>
<reference evidence="2 3" key="1">
    <citation type="journal article" date="2018" name="Nat. Biotechnol.">
        <title>A standardized bacterial taxonomy based on genome phylogeny substantially revises the tree of life.</title>
        <authorList>
            <person name="Parks D.H."/>
            <person name="Chuvochina M."/>
            <person name="Waite D.W."/>
            <person name="Rinke C."/>
            <person name="Skarshewski A."/>
            <person name="Chaumeil P.A."/>
            <person name="Hugenholtz P."/>
        </authorList>
    </citation>
    <scope>NUCLEOTIDE SEQUENCE [LARGE SCALE GENOMIC DNA]</scope>
    <source>
        <strain evidence="2">UBA10227</strain>
    </source>
</reference>
<dbReference type="Gene3D" id="3.40.50.150">
    <property type="entry name" value="Vaccinia Virus protein VP39"/>
    <property type="match status" value="1"/>
</dbReference>
<feature type="domain" description="Methyltransferase" evidence="1">
    <location>
        <begin position="58"/>
        <end position="156"/>
    </location>
</feature>
<accession>A0A3D6BR68</accession>
<dbReference type="SUPFAM" id="SSF53335">
    <property type="entry name" value="S-adenosyl-L-methionine-dependent methyltransferases"/>
    <property type="match status" value="1"/>
</dbReference>
<dbReference type="AlphaFoldDB" id="A0A3D6BR68"/>
<dbReference type="Proteomes" id="UP000263268">
    <property type="component" value="Unassembled WGS sequence"/>
</dbReference>
<evidence type="ECO:0000313" key="2">
    <source>
        <dbReference type="EMBL" id="HCY81752.1"/>
    </source>
</evidence>
<gene>
    <name evidence="2" type="ORF">DHV22_09200</name>
</gene>
<evidence type="ECO:0000259" key="1">
    <source>
        <dbReference type="Pfam" id="PF13847"/>
    </source>
</evidence>
<dbReference type="GO" id="GO:0008168">
    <property type="term" value="F:methyltransferase activity"/>
    <property type="evidence" value="ECO:0007669"/>
    <property type="project" value="UniProtKB-KW"/>
</dbReference>
<dbReference type="Pfam" id="PF13847">
    <property type="entry name" value="Methyltransf_31"/>
    <property type="match status" value="1"/>
</dbReference>
<protein>
    <submittedName>
        <fullName evidence="2">SAM-dependent methyltransferase</fullName>
    </submittedName>
</protein>
<evidence type="ECO:0000313" key="3">
    <source>
        <dbReference type="Proteomes" id="UP000263268"/>
    </source>
</evidence>
<sequence length="219" mass="25042">MTKKLKKPWPTKAVMTQIYDMKLWGGSTFDFYSGTGSHDPKITNPYLQAVRPFLTSHKHNLVVCDLGCGDFNIGNQLVSLTKKYIAIDIVDALIERNKKRYKHNNLEFQCLDIFKDALPQADCLILRQVLQHVSNAEIKEIVKQLNRYKYIILTEHLPLGTFTPNKDIISGQGIRLKKNSGVVLTAPPFHLKIKDEKIMDEHVLEAKKGRIVTTLFCLH</sequence>
<comment type="caution">
    <text evidence="2">The sequence shown here is derived from an EMBL/GenBank/DDBJ whole genome shotgun (WGS) entry which is preliminary data.</text>
</comment>
<proteinExistence type="predicted"/>
<name>A0A3D6BR68_9FLAO</name>
<keyword evidence="2" id="KW-0808">Transferase</keyword>
<dbReference type="InterPro" id="IPR029063">
    <property type="entry name" value="SAM-dependent_MTases_sf"/>
</dbReference>
<dbReference type="GO" id="GO:0032259">
    <property type="term" value="P:methylation"/>
    <property type="evidence" value="ECO:0007669"/>
    <property type="project" value="UniProtKB-KW"/>
</dbReference>
<organism evidence="2 3">
    <name type="scientific">Xanthomarina gelatinilytica</name>
    <dbReference type="NCBI Taxonomy" id="1137281"/>
    <lineage>
        <taxon>Bacteria</taxon>
        <taxon>Pseudomonadati</taxon>
        <taxon>Bacteroidota</taxon>
        <taxon>Flavobacteriia</taxon>
        <taxon>Flavobacteriales</taxon>
        <taxon>Flavobacteriaceae</taxon>
        <taxon>Xanthomarina</taxon>
    </lineage>
</organism>